<evidence type="ECO:0000313" key="2">
    <source>
        <dbReference type="EMBL" id="PRX44560.1"/>
    </source>
</evidence>
<evidence type="ECO:0008006" key="4">
    <source>
        <dbReference type="Google" id="ProtNLM"/>
    </source>
</evidence>
<protein>
    <recommendedName>
        <fullName evidence="4">Integral membrane protein</fullName>
    </recommendedName>
</protein>
<dbReference type="AlphaFoldDB" id="A0A2T0LMZ4"/>
<feature type="transmembrane region" description="Helical" evidence="1">
    <location>
        <begin position="97"/>
        <end position="115"/>
    </location>
</feature>
<keyword evidence="1" id="KW-0812">Transmembrane</keyword>
<sequence length="116" mass="12017">MEIVYDVLVVLHLLGMAGILSGVLIHYTAKAAAAFAAMLHSAILQVITGLALTGIASAGLVDSDVNNTKIAVKLVVAVAVLVLALVLYRRRDLADRGLVAAVGGLTVVNVIIAVFW</sequence>
<dbReference type="OrthoDB" id="3830423at2"/>
<gene>
    <name evidence="2" type="ORF">B0I33_11169</name>
</gene>
<accession>A0A2T0LMZ4</accession>
<evidence type="ECO:0000256" key="1">
    <source>
        <dbReference type="SAM" id="Phobius"/>
    </source>
</evidence>
<feature type="transmembrane region" description="Helical" evidence="1">
    <location>
        <begin position="32"/>
        <end position="58"/>
    </location>
</feature>
<organism evidence="2 3">
    <name type="scientific">Prauserella shujinwangii</name>
    <dbReference type="NCBI Taxonomy" id="1453103"/>
    <lineage>
        <taxon>Bacteria</taxon>
        <taxon>Bacillati</taxon>
        <taxon>Actinomycetota</taxon>
        <taxon>Actinomycetes</taxon>
        <taxon>Pseudonocardiales</taxon>
        <taxon>Pseudonocardiaceae</taxon>
        <taxon>Prauserella</taxon>
    </lineage>
</organism>
<dbReference type="Proteomes" id="UP000238362">
    <property type="component" value="Unassembled WGS sequence"/>
</dbReference>
<keyword evidence="3" id="KW-1185">Reference proteome</keyword>
<keyword evidence="1" id="KW-1133">Transmembrane helix</keyword>
<proteinExistence type="predicted"/>
<dbReference type="EMBL" id="PVNH01000011">
    <property type="protein sequence ID" value="PRX44560.1"/>
    <property type="molecule type" value="Genomic_DNA"/>
</dbReference>
<dbReference type="RefSeq" id="WP_106181237.1">
    <property type="nucleotide sequence ID" value="NZ_PVNH01000011.1"/>
</dbReference>
<feature type="transmembrane region" description="Helical" evidence="1">
    <location>
        <begin position="70"/>
        <end position="88"/>
    </location>
</feature>
<reference evidence="2 3" key="1">
    <citation type="submission" date="2018-03" db="EMBL/GenBank/DDBJ databases">
        <title>Genomic Encyclopedia of Type Strains, Phase III (KMG-III): the genomes of soil and plant-associated and newly described type strains.</title>
        <authorList>
            <person name="Whitman W."/>
        </authorList>
    </citation>
    <scope>NUCLEOTIDE SEQUENCE [LARGE SCALE GENOMIC DNA]</scope>
    <source>
        <strain evidence="2 3">CGMCC 4.7125</strain>
    </source>
</reference>
<evidence type="ECO:0000313" key="3">
    <source>
        <dbReference type="Proteomes" id="UP000238362"/>
    </source>
</evidence>
<comment type="caution">
    <text evidence="2">The sequence shown here is derived from an EMBL/GenBank/DDBJ whole genome shotgun (WGS) entry which is preliminary data.</text>
</comment>
<keyword evidence="1" id="KW-0472">Membrane</keyword>
<feature type="transmembrane region" description="Helical" evidence="1">
    <location>
        <begin position="6"/>
        <end position="25"/>
    </location>
</feature>
<name>A0A2T0LMZ4_9PSEU</name>